<evidence type="ECO:0000256" key="17">
    <source>
        <dbReference type="PIRSR" id="PIRSR610347-2"/>
    </source>
</evidence>
<comment type="subunit">
    <text evidence="4">Monomer.</text>
</comment>
<keyword evidence="13" id="KW-0539">Nucleus</keyword>
<dbReference type="GO" id="GO:0003697">
    <property type="term" value="F:single-stranded DNA binding"/>
    <property type="evidence" value="ECO:0007669"/>
    <property type="project" value="TreeGrafter"/>
</dbReference>
<evidence type="ECO:0000256" key="14">
    <source>
        <dbReference type="ARBA" id="ARBA00054472"/>
    </source>
</evidence>
<dbReference type="GO" id="GO:0003690">
    <property type="term" value="F:double-stranded DNA binding"/>
    <property type="evidence" value="ECO:0007669"/>
    <property type="project" value="TreeGrafter"/>
</dbReference>
<feature type="site" description="Interaction with DNA" evidence="18">
    <location>
        <position position="515"/>
    </location>
</feature>
<evidence type="ECO:0000256" key="13">
    <source>
        <dbReference type="ARBA" id="ARBA00023242"/>
    </source>
</evidence>
<dbReference type="InterPro" id="IPR010347">
    <property type="entry name" value="Tdp1"/>
</dbReference>
<dbReference type="Gene3D" id="3.30.870.10">
    <property type="entry name" value="Endonuclease Chain A"/>
    <property type="match status" value="2"/>
</dbReference>
<evidence type="ECO:0000256" key="10">
    <source>
        <dbReference type="ARBA" id="ARBA00022801"/>
    </source>
</evidence>
<keyword evidence="10" id="KW-0378">Hydrolase</keyword>
<dbReference type="Pfam" id="PF06087">
    <property type="entry name" value="Tyr-DNA_phospho"/>
    <property type="match status" value="1"/>
</dbReference>
<protein>
    <recommendedName>
        <fullName evidence="15">Tyrosyl-DNA phosphodiesterase 1</fullName>
    </recommendedName>
</protein>
<evidence type="ECO:0000256" key="12">
    <source>
        <dbReference type="ARBA" id="ARBA00023204"/>
    </source>
</evidence>
<comment type="subcellular location">
    <subcellularLocation>
        <location evidence="2">Cytoplasm</location>
    </subcellularLocation>
    <subcellularLocation>
        <location evidence="1">Nucleus</location>
    </subcellularLocation>
</comment>
<feature type="active site" description="Proton donor/acceptor" evidence="16">
    <location>
        <position position="490"/>
    </location>
</feature>
<evidence type="ECO:0000313" key="20">
    <source>
        <dbReference type="EMBL" id="NXF88637.1"/>
    </source>
</evidence>
<reference evidence="20 21" key="1">
    <citation type="submission" date="2019-09" db="EMBL/GenBank/DDBJ databases">
        <title>Bird 10,000 Genomes (B10K) Project - Family phase.</title>
        <authorList>
            <person name="Zhang G."/>
        </authorList>
    </citation>
    <scope>NUCLEOTIDE SEQUENCE [LARGE SCALE GENOMIC DNA]</scope>
    <source>
        <strain evidence="20">B10K-DU-001-04</strain>
        <tissue evidence="20">Muscle</tissue>
    </source>
</reference>
<comment type="caution">
    <text evidence="20">The sequence shown here is derived from an EMBL/GenBank/DDBJ whole genome shotgun (WGS) entry which is preliminary data.</text>
</comment>
<dbReference type="FunFam" id="3.30.870.10:FF:000012">
    <property type="entry name" value="Tyrosyl-DNA phosphodiesterase 1"/>
    <property type="match status" value="1"/>
</dbReference>
<dbReference type="PANTHER" id="PTHR12415">
    <property type="entry name" value="TYROSYL-DNA PHOSPHODIESTERASE 1"/>
    <property type="match status" value="1"/>
</dbReference>
<gene>
    <name evidence="20" type="primary">Tdp1</name>
    <name evidence="20" type="ORF">EUBBOU_R07331</name>
</gene>
<comment type="similarity">
    <text evidence="3">Belongs to the tyrosyl-DNA phosphodiesterase family.</text>
</comment>
<evidence type="ECO:0000256" key="5">
    <source>
        <dbReference type="ARBA" id="ARBA00022490"/>
    </source>
</evidence>
<evidence type="ECO:0000256" key="18">
    <source>
        <dbReference type="PIRSR" id="PIRSR610347-3"/>
    </source>
</evidence>
<dbReference type="AlphaFoldDB" id="A0A7K8XCH0"/>
<dbReference type="SUPFAM" id="SSF56024">
    <property type="entry name" value="Phospholipase D/nuclease"/>
    <property type="match status" value="2"/>
</dbReference>
<dbReference type="GO" id="GO:0004527">
    <property type="term" value="F:exonuclease activity"/>
    <property type="evidence" value="ECO:0007669"/>
    <property type="project" value="UniProtKB-KW"/>
</dbReference>
<dbReference type="FunFam" id="3.30.870.10:FF:000020">
    <property type="entry name" value="Tyrosyl-DNA phosphodiesterase 1"/>
    <property type="match status" value="1"/>
</dbReference>
<name>A0A7K8XCH0_9PICI</name>
<keyword evidence="11" id="KW-0269">Exonuclease</keyword>
<feature type="non-terminal residue" evidence="20">
    <location>
        <position position="607"/>
    </location>
</feature>
<dbReference type="OrthoDB" id="47785at2759"/>
<evidence type="ECO:0000256" key="9">
    <source>
        <dbReference type="ARBA" id="ARBA00022763"/>
    </source>
</evidence>
<dbReference type="CDD" id="cd09193">
    <property type="entry name" value="PLDc_mTdp1_1"/>
    <property type="match status" value="1"/>
</dbReference>
<dbReference type="PANTHER" id="PTHR12415:SF0">
    <property type="entry name" value="TYROSYL-DNA PHOSPHODIESTERASE 1"/>
    <property type="match status" value="1"/>
</dbReference>
<evidence type="ECO:0000256" key="6">
    <source>
        <dbReference type="ARBA" id="ARBA00022553"/>
    </source>
</evidence>
<evidence type="ECO:0000256" key="19">
    <source>
        <dbReference type="SAM" id="MobiDB-lite"/>
    </source>
</evidence>
<sequence length="607" mass="68430">MLQEAAHGRWTVSSSDESAEDNSDSEKPSTSSLSDSARNRASGPQYPCSEARKAALKRKASPLKINDKNFPADIPPAGKQRTSQEGLGWCLSSSDEETEDKEKHAHKETLKEEKCDVVKEDPRSLCKDEKLSGNQKLDKYNETSSEAKDTWDLLNGENPFRFFLTKVRGIEQRYNSGALHIKDILSPLFGTLVSSAQFNYCIDVGWLVRQYPLEFRKKPLLIVHGEKRESKAELLAQARPYENISFCQAKLDIAFGTHHTKMMLLLYEEGLRVVIHTSNLIAEDWHQKTQGIWLSPLYPRLPQGSSGSAGESETNFKSDLINYLMAYNSPILKEWIDLIQEHDLSETRVYLVGSTPGRYQGTDKEKWGHLRLRKLLKERASPVPAWESWPVVGQFSSIGSMGPDGSKWLCSEFQESLVAAGNPLATPLKNDVPMHLVYPTVNNVRQSLEGYPAGGSLPYSIQTAQKQLWLHSYFHKWSAEVSGRSCAIPHIKTYMRSSPDFQKIAWFLVTSANLSKAAWGALEKNGTQLMIRSYELGVLFLPLAFGLDKGYFHVRGKMLSESNDSATHFPVPYDLPPEQYGNKDQPWIWNIPYTDAPDTHGNMWVPS</sequence>
<evidence type="ECO:0000256" key="1">
    <source>
        <dbReference type="ARBA" id="ARBA00004123"/>
    </source>
</evidence>
<keyword evidence="5" id="KW-0963">Cytoplasm</keyword>
<dbReference type="EMBL" id="VWZE01007719">
    <property type="protein sequence ID" value="NXF88637.1"/>
    <property type="molecule type" value="Genomic_DNA"/>
</dbReference>
<organism evidence="20 21">
    <name type="scientific">Eubucco bourcierii</name>
    <name type="common">red-headed barbet</name>
    <dbReference type="NCBI Taxonomy" id="91767"/>
    <lineage>
        <taxon>Eukaryota</taxon>
        <taxon>Metazoa</taxon>
        <taxon>Chordata</taxon>
        <taxon>Craniata</taxon>
        <taxon>Vertebrata</taxon>
        <taxon>Euteleostomi</taxon>
        <taxon>Archelosauria</taxon>
        <taxon>Archosauria</taxon>
        <taxon>Dinosauria</taxon>
        <taxon>Saurischia</taxon>
        <taxon>Theropoda</taxon>
        <taxon>Coelurosauria</taxon>
        <taxon>Aves</taxon>
        <taxon>Neognathae</taxon>
        <taxon>Neoaves</taxon>
        <taxon>Telluraves</taxon>
        <taxon>Coraciimorphae</taxon>
        <taxon>Piciformes</taxon>
        <taxon>Ramphastidae</taxon>
        <taxon>Eubucco</taxon>
    </lineage>
</organism>
<feature type="binding site" evidence="17">
    <location>
        <position position="261"/>
    </location>
    <ligand>
        <name>substrate</name>
    </ligand>
</feature>
<keyword evidence="9" id="KW-0227">DNA damage</keyword>
<keyword evidence="8" id="KW-0677">Repeat</keyword>
<keyword evidence="6" id="KW-0597">Phosphoprotein</keyword>
<dbReference type="GO" id="GO:0017005">
    <property type="term" value="F:3'-tyrosyl-DNA phosphodiesterase activity"/>
    <property type="evidence" value="ECO:0007669"/>
    <property type="project" value="TreeGrafter"/>
</dbReference>
<feature type="region of interest" description="Disordered" evidence="19">
    <location>
        <begin position="1"/>
        <end position="87"/>
    </location>
</feature>
<feature type="active site" description="Nucleophile" evidence="16">
    <location>
        <position position="259"/>
    </location>
</feature>
<evidence type="ECO:0000313" key="21">
    <source>
        <dbReference type="Proteomes" id="UP000583613"/>
    </source>
</evidence>
<evidence type="ECO:0000256" key="4">
    <source>
        <dbReference type="ARBA" id="ARBA00011245"/>
    </source>
</evidence>
<dbReference type="CDD" id="cd09195">
    <property type="entry name" value="PLDc_mTdp1_2"/>
    <property type="match status" value="1"/>
</dbReference>
<evidence type="ECO:0000256" key="8">
    <source>
        <dbReference type="ARBA" id="ARBA00022737"/>
    </source>
</evidence>
<evidence type="ECO:0000256" key="11">
    <source>
        <dbReference type="ARBA" id="ARBA00022839"/>
    </source>
</evidence>
<feature type="binding site" evidence="17">
    <location>
        <position position="492"/>
    </location>
    <ligand>
        <name>substrate</name>
    </ligand>
</feature>
<evidence type="ECO:0000256" key="15">
    <source>
        <dbReference type="ARBA" id="ARBA00073062"/>
    </source>
</evidence>
<evidence type="ECO:0000256" key="3">
    <source>
        <dbReference type="ARBA" id="ARBA00010205"/>
    </source>
</evidence>
<evidence type="ECO:0000256" key="16">
    <source>
        <dbReference type="PIRSR" id="PIRSR610347-1"/>
    </source>
</evidence>
<comment type="function">
    <text evidence="14">DNA repair enzyme that can remove a variety of covalent adducts from DNA through hydrolysis of a 3'-phosphodiester bond, giving rise to DNA with a free 3' phosphate. Catalyzes the hydrolysis of dead-end complexes between DNA and the topoisomerase I active site tyrosine residue. Hydrolyzes 3'-phosphoglycolates on protruding 3' ends on DNA double-strand breaks due to DNA damage by radiation and free radicals. Acts on blunt-ended double-strand DNA breaks and on single-stranded DNA. Has low 3'exonuclease activity and can remove a single nucleoside from the 3'end of DNA and RNA molecules with 3'hydroxyl groups. Has no exonuclease activity towards DNA or RNA with a 3'phosphate.</text>
</comment>
<evidence type="ECO:0000256" key="2">
    <source>
        <dbReference type="ARBA" id="ARBA00004496"/>
    </source>
</evidence>
<dbReference type="Proteomes" id="UP000583613">
    <property type="component" value="Unassembled WGS sequence"/>
</dbReference>
<dbReference type="GO" id="GO:0005737">
    <property type="term" value="C:cytoplasm"/>
    <property type="evidence" value="ECO:0007669"/>
    <property type="project" value="UniProtKB-SubCell"/>
</dbReference>
<proteinExistence type="inferred from homology"/>
<dbReference type="GO" id="GO:0000012">
    <property type="term" value="P:single strand break repair"/>
    <property type="evidence" value="ECO:0007669"/>
    <property type="project" value="UniProtKB-ARBA"/>
</dbReference>
<dbReference type="GO" id="GO:0005634">
    <property type="term" value="C:nucleus"/>
    <property type="evidence" value="ECO:0007669"/>
    <property type="project" value="UniProtKB-SubCell"/>
</dbReference>
<keyword evidence="12" id="KW-0234">DNA repair</keyword>
<evidence type="ECO:0000256" key="7">
    <source>
        <dbReference type="ARBA" id="ARBA00022722"/>
    </source>
</evidence>
<keyword evidence="7" id="KW-0540">Nuclease</keyword>
<accession>A0A7K8XCH0</accession>
<feature type="non-terminal residue" evidence="20">
    <location>
        <position position="1"/>
    </location>
</feature>
<keyword evidence="21" id="KW-1185">Reference proteome</keyword>